<keyword evidence="2" id="KW-1185">Reference proteome</keyword>
<accession>A0A1Q5U4R0</accession>
<dbReference type="EMBL" id="MNBE01000582">
    <property type="protein sequence ID" value="OKP07468.1"/>
    <property type="molecule type" value="Genomic_DNA"/>
</dbReference>
<dbReference type="OrthoDB" id="5054768at2759"/>
<evidence type="ECO:0000313" key="1">
    <source>
        <dbReference type="EMBL" id="OKP07468.1"/>
    </source>
</evidence>
<reference evidence="1 2" key="1">
    <citation type="submission" date="2016-10" db="EMBL/GenBank/DDBJ databases">
        <title>Genome sequence of the ascomycete fungus Penicillium subrubescens.</title>
        <authorList>
            <person name="De Vries R.P."/>
            <person name="Peng M."/>
            <person name="Dilokpimol A."/>
            <person name="Hilden K."/>
            <person name="Makela M.R."/>
            <person name="Grigoriev I."/>
            <person name="Riley R."/>
            <person name="Granchi Z."/>
        </authorList>
    </citation>
    <scope>NUCLEOTIDE SEQUENCE [LARGE SCALE GENOMIC DNA]</scope>
    <source>
        <strain evidence="1 2">CBS 132785</strain>
    </source>
</reference>
<evidence type="ECO:0000313" key="2">
    <source>
        <dbReference type="Proteomes" id="UP000186955"/>
    </source>
</evidence>
<protein>
    <submittedName>
        <fullName evidence="1">Uncharacterized protein</fullName>
    </submittedName>
</protein>
<dbReference type="STRING" id="1316194.A0A1Q5U4R0"/>
<gene>
    <name evidence="1" type="ORF">PENSUB_6057</name>
</gene>
<dbReference type="Proteomes" id="UP000186955">
    <property type="component" value="Unassembled WGS sequence"/>
</dbReference>
<sequence length="362" mass="39541">MPFTGLAVGNSSQCSSLANTTITVQYDTILALTEPSASLNRGSDLVNAFLLLWHTGFDFSSITSYGLQLIDLVSLQWDLFSSEPLYRGYLYPGNFFNWKLKGSKPYRLSSTITTDYGGLGDIIVNMTNCTNTELVPWLVFLNYGTLGNGTSVGDIGWPNMTVNLKFDRATANYTVHVYFEAYRLFGKGEDKFGGAPAQGQFTLRFAGILDAYHSDVLDNDTTTPTWLRTVGFNNNSQNIGFTGAAGRMCSLADAGSWALALNTTGTYGGSFAVDVITASSTLPTCFYNLPVFTVETSDEPTINNFLSSPCLVYEQNQTAEIAEPGVTWLPSNLADVFVLNFCERGQLSKEWLDCPGMQRSLA</sequence>
<dbReference type="AlphaFoldDB" id="A0A1Q5U4R0"/>
<organism evidence="1 2">
    <name type="scientific">Penicillium subrubescens</name>
    <dbReference type="NCBI Taxonomy" id="1316194"/>
    <lineage>
        <taxon>Eukaryota</taxon>
        <taxon>Fungi</taxon>
        <taxon>Dikarya</taxon>
        <taxon>Ascomycota</taxon>
        <taxon>Pezizomycotina</taxon>
        <taxon>Eurotiomycetes</taxon>
        <taxon>Eurotiomycetidae</taxon>
        <taxon>Eurotiales</taxon>
        <taxon>Aspergillaceae</taxon>
        <taxon>Penicillium</taxon>
    </lineage>
</organism>
<proteinExistence type="predicted"/>
<comment type="caution">
    <text evidence="1">The sequence shown here is derived from an EMBL/GenBank/DDBJ whole genome shotgun (WGS) entry which is preliminary data.</text>
</comment>
<name>A0A1Q5U4R0_9EURO</name>